<evidence type="ECO:0000256" key="1">
    <source>
        <dbReference type="SAM" id="Phobius"/>
    </source>
</evidence>
<feature type="transmembrane region" description="Helical" evidence="1">
    <location>
        <begin position="70"/>
        <end position="93"/>
    </location>
</feature>
<evidence type="ECO:0000313" key="2">
    <source>
        <dbReference type="EMBL" id="GHO46053.1"/>
    </source>
</evidence>
<feature type="transmembrane region" description="Helical" evidence="1">
    <location>
        <begin position="41"/>
        <end position="63"/>
    </location>
</feature>
<accession>A0A8J3I505</accession>
<keyword evidence="1" id="KW-0472">Membrane</keyword>
<feature type="transmembrane region" description="Helical" evidence="1">
    <location>
        <begin position="130"/>
        <end position="150"/>
    </location>
</feature>
<dbReference type="RefSeq" id="WP_220195457.1">
    <property type="nucleotide sequence ID" value="NZ_BNJF01000002.1"/>
</dbReference>
<feature type="transmembrane region" description="Helical" evidence="1">
    <location>
        <begin position="162"/>
        <end position="180"/>
    </location>
</feature>
<sequence length="191" mass="20411">MKARSASIIMQNKNIIYIVLVTALILLLPLVAMLFTDEVSWGPVDFAVAGVILIGTGLTYELITRKASNIVYRLALGLALATASFLVWANLAVGLIGSEGELANLMYIGVLAVGIIGSLIARFQSRGMTLALFVTALAQVLVTVIALIVGMYRYLGSSVSEILMVNGFFIVLWVGSALLFRRANATGSNRN</sequence>
<keyword evidence="1" id="KW-1133">Transmembrane helix</keyword>
<name>A0A8J3I505_9CHLR</name>
<keyword evidence="1" id="KW-0812">Transmembrane</keyword>
<evidence type="ECO:0000313" key="3">
    <source>
        <dbReference type="Proteomes" id="UP000612362"/>
    </source>
</evidence>
<reference evidence="2" key="1">
    <citation type="submission" date="2020-10" db="EMBL/GenBank/DDBJ databases">
        <title>Taxonomic study of unclassified bacteria belonging to the class Ktedonobacteria.</title>
        <authorList>
            <person name="Yabe S."/>
            <person name="Wang C.M."/>
            <person name="Zheng Y."/>
            <person name="Sakai Y."/>
            <person name="Cavaletti L."/>
            <person name="Monciardini P."/>
            <person name="Donadio S."/>
        </authorList>
    </citation>
    <scope>NUCLEOTIDE SEQUENCE</scope>
    <source>
        <strain evidence="2">SOSP1-1</strain>
    </source>
</reference>
<dbReference type="Proteomes" id="UP000612362">
    <property type="component" value="Unassembled WGS sequence"/>
</dbReference>
<keyword evidence="3" id="KW-1185">Reference proteome</keyword>
<feature type="transmembrane region" description="Helical" evidence="1">
    <location>
        <begin position="15"/>
        <end position="35"/>
    </location>
</feature>
<proteinExistence type="predicted"/>
<organism evidence="2 3">
    <name type="scientific">Ktedonospora formicarum</name>
    <dbReference type="NCBI Taxonomy" id="2778364"/>
    <lineage>
        <taxon>Bacteria</taxon>
        <taxon>Bacillati</taxon>
        <taxon>Chloroflexota</taxon>
        <taxon>Ktedonobacteria</taxon>
        <taxon>Ktedonobacterales</taxon>
        <taxon>Ktedonobacteraceae</taxon>
        <taxon>Ktedonospora</taxon>
    </lineage>
</organism>
<dbReference type="EMBL" id="BNJF01000002">
    <property type="protein sequence ID" value="GHO46053.1"/>
    <property type="molecule type" value="Genomic_DNA"/>
</dbReference>
<dbReference type="AlphaFoldDB" id="A0A8J3I505"/>
<comment type="caution">
    <text evidence="2">The sequence shown here is derived from an EMBL/GenBank/DDBJ whole genome shotgun (WGS) entry which is preliminary data.</text>
</comment>
<feature type="transmembrane region" description="Helical" evidence="1">
    <location>
        <begin position="105"/>
        <end position="123"/>
    </location>
</feature>
<gene>
    <name evidence="2" type="ORF">KSX_42160</name>
</gene>
<protein>
    <submittedName>
        <fullName evidence="2">Uncharacterized protein</fullName>
    </submittedName>
</protein>